<sequence length="93" mass="10818">MNEYKPQKPHILFRTPEQLQRYLEGAGSAELRFRAYPISGEPETYNYSSGEKTVTRETDGMSFDSLDDFTCYAFQYDPEGYPSTEHVYLEVLN</sequence>
<proteinExistence type="predicted"/>
<protein>
    <submittedName>
        <fullName evidence="1">Uncharacterized protein</fullName>
    </submittedName>
</protein>
<accession>A0A485M0Q2</accession>
<gene>
    <name evidence="1" type="ORF">SCFA_2950008</name>
</gene>
<dbReference type="EMBL" id="CAADRN010000218">
    <property type="protein sequence ID" value="VFU15293.1"/>
    <property type="molecule type" value="Genomic_DNA"/>
</dbReference>
<dbReference type="AlphaFoldDB" id="A0A485M0Q2"/>
<name>A0A485M0Q2_9ZZZZ</name>
<organism evidence="1">
    <name type="scientific">anaerobic digester metagenome</name>
    <dbReference type="NCBI Taxonomy" id="1263854"/>
    <lineage>
        <taxon>unclassified sequences</taxon>
        <taxon>metagenomes</taxon>
        <taxon>ecological metagenomes</taxon>
    </lineage>
</organism>
<reference evidence="1" key="1">
    <citation type="submission" date="2019-03" db="EMBL/GenBank/DDBJ databases">
        <authorList>
            <person name="Hao L."/>
        </authorList>
    </citation>
    <scope>NUCLEOTIDE SEQUENCE</scope>
</reference>
<evidence type="ECO:0000313" key="1">
    <source>
        <dbReference type="EMBL" id="VFU15293.1"/>
    </source>
</evidence>